<dbReference type="OrthoDB" id="9804786at2"/>
<dbReference type="RefSeq" id="WP_146517074.1">
    <property type="nucleotide sequence ID" value="NZ_SJPI01000003.1"/>
</dbReference>
<dbReference type="Proteomes" id="UP000316598">
    <property type="component" value="Unassembled WGS sequence"/>
</dbReference>
<protein>
    <submittedName>
        <fullName evidence="1">Carboxylate-amine ligase YbdK</fullName>
    </submittedName>
</protein>
<keyword evidence="1" id="KW-0436">Ligase</keyword>
<evidence type="ECO:0000313" key="2">
    <source>
        <dbReference type="Proteomes" id="UP000316598"/>
    </source>
</evidence>
<dbReference type="AlphaFoldDB" id="A0A5C5WIF8"/>
<reference evidence="1 2" key="1">
    <citation type="submission" date="2019-02" db="EMBL/GenBank/DDBJ databases">
        <title>Deep-cultivation of Planctomycetes and their phenomic and genomic characterization uncovers novel biology.</title>
        <authorList>
            <person name="Wiegand S."/>
            <person name="Jogler M."/>
            <person name="Boedeker C."/>
            <person name="Pinto D."/>
            <person name="Vollmers J."/>
            <person name="Rivas-Marin E."/>
            <person name="Kohn T."/>
            <person name="Peeters S.H."/>
            <person name="Heuer A."/>
            <person name="Rast P."/>
            <person name="Oberbeckmann S."/>
            <person name="Bunk B."/>
            <person name="Jeske O."/>
            <person name="Meyerdierks A."/>
            <person name="Storesund J.E."/>
            <person name="Kallscheuer N."/>
            <person name="Luecker S."/>
            <person name="Lage O.M."/>
            <person name="Pohl T."/>
            <person name="Merkel B.J."/>
            <person name="Hornburger P."/>
            <person name="Mueller R.-W."/>
            <person name="Bruemmer F."/>
            <person name="Labrenz M."/>
            <person name="Spormann A.M."/>
            <person name="Op Den Camp H."/>
            <person name="Overmann J."/>
            <person name="Amann R."/>
            <person name="Jetten M.S.M."/>
            <person name="Mascher T."/>
            <person name="Medema M.H."/>
            <person name="Devos D.P."/>
            <person name="Kaster A.-K."/>
            <person name="Ovreas L."/>
            <person name="Rohde M."/>
            <person name="Galperin M.Y."/>
            <person name="Jogler C."/>
        </authorList>
    </citation>
    <scope>NUCLEOTIDE SEQUENCE [LARGE SCALE GENOMIC DNA]</scope>
    <source>
        <strain evidence="1 2">Pla22</strain>
    </source>
</reference>
<dbReference type="Pfam" id="PF04107">
    <property type="entry name" value="GCS2"/>
    <property type="match status" value="1"/>
</dbReference>
<keyword evidence="2" id="KW-1185">Reference proteome</keyword>
<organism evidence="1 2">
    <name type="scientific">Rubripirellula amarantea</name>
    <dbReference type="NCBI Taxonomy" id="2527999"/>
    <lineage>
        <taxon>Bacteria</taxon>
        <taxon>Pseudomonadati</taxon>
        <taxon>Planctomycetota</taxon>
        <taxon>Planctomycetia</taxon>
        <taxon>Pirellulales</taxon>
        <taxon>Pirellulaceae</taxon>
        <taxon>Rubripirellula</taxon>
    </lineage>
</organism>
<dbReference type="EMBL" id="SJPI01000003">
    <property type="protein sequence ID" value="TWT49592.1"/>
    <property type="molecule type" value="Genomic_DNA"/>
</dbReference>
<evidence type="ECO:0000313" key="1">
    <source>
        <dbReference type="EMBL" id="TWT49592.1"/>
    </source>
</evidence>
<comment type="caution">
    <text evidence="1">The sequence shown here is derived from an EMBL/GenBank/DDBJ whole genome shotgun (WGS) entry which is preliminary data.</text>
</comment>
<proteinExistence type="predicted"/>
<dbReference type="GO" id="GO:0042398">
    <property type="term" value="P:modified amino acid biosynthetic process"/>
    <property type="evidence" value="ECO:0007669"/>
    <property type="project" value="InterPro"/>
</dbReference>
<dbReference type="InterPro" id="IPR050141">
    <property type="entry name" value="GCL_type2/YbdK_subfam"/>
</dbReference>
<accession>A0A5C5WIF8</accession>
<dbReference type="InterPro" id="IPR014746">
    <property type="entry name" value="Gln_synth/guanido_kin_cat_dom"/>
</dbReference>
<dbReference type="Gene3D" id="3.30.590.20">
    <property type="match status" value="1"/>
</dbReference>
<dbReference type="GO" id="GO:0004357">
    <property type="term" value="F:glutamate-cysteine ligase activity"/>
    <property type="evidence" value="ECO:0007669"/>
    <property type="project" value="InterPro"/>
</dbReference>
<dbReference type="SUPFAM" id="SSF55931">
    <property type="entry name" value="Glutamine synthetase/guanido kinase"/>
    <property type="match status" value="1"/>
</dbReference>
<dbReference type="PANTHER" id="PTHR36510">
    <property type="entry name" value="GLUTAMATE--CYSTEINE LIGASE 2-RELATED"/>
    <property type="match status" value="1"/>
</dbReference>
<gene>
    <name evidence="1" type="primary">ybdK_2</name>
    <name evidence="1" type="ORF">Pla22_47890</name>
</gene>
<sequence>MTTQDLKLFEAFGIEMEYMLVDRDTLNVRPVADTVLAILAGGQLVSDFESGPITWSNELALHVLELKTTLPAKKIRSLPSQFEKAMVDLRPVLDRLNVRLLPTAMHPWMNPAIETILWPHENYEIYQAYDRIFDCKSHGWANVQSVHLNLPFDGDEEFSRLHAAVRLVLPILPALTASSPIVDGQYTGKMDTRMQYYADHCRAMGSLTGQVIPESIFDEATYRREVFEPIQRDVKVHDPSGVLQIDFLNARGAIARFDRGSVELRVMDVQEYPGADVAICAAVTAVVKWLVEENVSSLEAQQAIGTASLRAVLDDVSTDAENAVISDSAYLATLGVNRASCRGRELWSELLHRVRRDDSSLATLYAPLEVIENEGTLATRICKSLGDDFSQEDLHNVYDQLADCLDQWEPFQP</sequence>
<name>A0A5C5WIF8_9BACT</name>
<dbReference type="InterPro" id="IPR006336">
    <property type="entry name" value="GCS2"/>
</dbReference>
<dbReference type="PANTHER" id="PTHR36510:SF1">
    <property type="entry name" value="GLUTAMATE--CYSTEINE LIGASE 2-RELATED"/>
    <property type="match status" value="1"/>
</dbReference>